<evidence type="ECO:0000313" key="2">
    <source>
        <dbReference type="EMBL" id="CAA9235847.1"/>
    </source>
</evidence>
<sequence>GSDQAPPDDVEHRGVARARLLPDPRHRPVLPGRPDRCRRGRDRPGEEGVRQLPGAPAVPRVRHHHEPGVRGLGRPQRGGAAGRATRVAGPPTGGAKGDRRLV</sequence>
<proteinExistence type="predicted"/>
<gene>
    <name evidence="2" type="ORF">AVDCRST_MAG76-1508</name>
</gene>
<protein>
    <submittedName>
        <fullName evidence="2">Uncharacterized protein</fullName>
    </submittedName>
</protein>
<evidence type="ECO:0000256" key="1">
    <source>
        <dbReference type="SAM" id="MobiDB-lite"/>
    </source>
</evidence>
<feature type="compositionally biased region" description="Basic and acidic residues" evidence="1">
    <location>
        <begin position="9"/>
        <end position="26"/>
    </location>
</feature>
<reference evidence="2" key="1">
    <citation type="submission" date="2020-02" db="EMBL/GenBank/DDBJ databases">
        <authorList>
            <person name="Meier V. D."/>
        </authorList>
    </citation>
    <scope>NUCLEOTIDE SEQUENCE</scope>
    <source>
        <strain evidence="2">AVDCRST_MAG76</strain>
    </source>
</reference>
<feature type="region of interest" description="Disordered" evidence="1">
    <location>
        <begin position="1"/>
        <end position="102"/>
    </location>
</feature>
<name>A0A6J4HXQ8_9ACTN</name>
<organism evidence="2">
    <name type="scientific">uncultured Acidimicrobiales bacterium</name>
    <dbReference type="NCBI Taxonomy" id="310071"/>
    <lineage>
        <taxon>Bacteria</taxon>
        <taxon>Bacillati</taxon>
        <taxon>Actinomycetota</taxon>
        <taxon>Acidimicrobiia</taxon>
        <taxon>Acidimicrobiales</taxon>
        <taxon>environmental samples</taxon>
    </lineage>
</organism>
<feature type="compositionally biased region" description="Low complexity" evidence="1">
    <location>
        <begin position="72"/>
        <end position="90"/>
    </location>
</feature>
<dbReference type="AlphaFoldDB" id="A0A6J4HXQ8"/>
<feature type="compositionally biased region" description="Basic and acidic residues" evidence="1">
    <location>
        <begin position="33"/>
        <end position="49"/>
    </location>
</feature>
<dbReference type="EMBL" id="CADCSZ010000088">
    <property type="protein sequence ID" value="CAA9235847.1"/>
    <property type="molecule type" value="Genomic_DNA"/>
</dbReference>
<feature type="non-terminal residue" evidence="2">
    <location>
        <position position="102"/>
    </location>
</feature>
<feature type="non-terminal residue" evidence="2">
    <location>
        <position position="1"/>
    </location>
</feature>
<accession>A0A6J4HXQ8</accession>